<evidence type="ECO:0000256" key="1">
    <source>
        <dbReference type="SAM" id="SignalP"/>
    </source>
</evidence>
<accession>A0A6M2D9S4</accession>
<organism evidence="2">
    <name type="scientific">Rhipicephalus microplus</name>
    <name type="common">Cattle tick</name>
    <name type="synonym">Boophilus microplus</name>
    <dbReference type="NCBI Taxonomy" id="6941"/>
    <lineage>
        <taxon>Eukaryota</taxon>
        <taxon>Metazoa</taxon>
        <taxon>Ecdysozoa</taxon>
        <taxon>Arthropoda</taxon>
        <taxon>Chelicerata</taxon>
        <taxon>Arachnida</taxon>
        <taxon>Acari</taxon>
        <taxon>Parasitiformes</taxon>
        <taxon>Ixodida</taxon>
        <taxon>Ixodoidea</taxon>
        <taxon>Ixodidae</taxon>
        <taxon>Rhipicephalinae</taxon>
        <taxon>Rhipicephalus</taxon>
        <taxon>Boophilus</taxon>
    </lineage>
</organism>
<protein>
    <submittedName>
        <fullName evidence="2">Putative secreted protein fat body overexpressed</fullName>
    </submittedName>
</protein>
<dbReference type="AlphaFoldDB" id="A0A6M2D9S4"/>
<evidence type="ECO:0000313" key="2">
    <source>
        <dbReference type="EMBL" id="NOV43063.1"/>
    </source>
</evidence>
<sequence>MQQGSMFFVSVLTVCLLATDVTSRRPDRCATVRCAGCPSGSTFSPTPRECCRCVPKVDCRVVFCRACPSGTTLRQTPLNCCECVRRQI</sequence>
<dbReference type="EMBL" id="GHWJ01010326">
    <property type="protein sequence ID" value="NOV43063.1"/>
    <property type="molecule type" value="Transcribed_RNA"/>
</dbReference>
<feature type="signal peptide" evidence="1">
    <location>
        <begin position="1"/>
        <end position="23"/>
    </location>
</feature>
<keyword evidence="1" id="KW-0732">Signal</keyword>
<feature type="chain" id="PRO_5027027169" evidence="1">
    <location>
        <begin position="24"/>
        <end position="88"/>
    </location>
</feature>
<proteinExistence type="predicted"/>
<reference evidence="2" key="1">
    <citation type="submission" date="2019-09" db="EMBL/GenBank/DDBJ databases">
        <title>Organ-specific transcriptomic study of the physiology of the cattle tick, Rhipicephalus microplus.</title>
        <authorList>
            <person name="Tirloni L."/>
            <person name="Braz G."/>
            <person name="Gandara A.C.P."/>
            <person name="Sabadin G.A."/>
            <person name="da Silva R.M."/>
            <person name="Guizzo M.G."/>
            <person name="Machado J.A."/>
            <person name="Costa E.P."/>
            <person name="Gomes H.F."/>
            <person name="Moraes J."/>
            <person name="Mota M.B.S."/>
            <person name="Mesquita R.D."/>
            <person name="Alvarenga P.H."/>
            <person name="Alves F."/>
            <person name="Seixas A."/>
            <person name="da Fonseca R.N."/>
            <person name="Fogaca A."/>
            <person name="Logullo C."/>
            <person name="Tanaka A."/>
            <person name="Daffre S."/>
            <person name="Termignoni C."/>
            <person name="Vaz I.S.Jr."/>
            <person name="Oliveira P.L."/>
            <person name="Ribeiro J.M."/>
        </authorList>
    </citation>
    <scope>NUCLEOTIDE SEQUENCE</scope>
    <source>
        <strain evidence="2">Porto Alegre</strain>
    </source>
</reference>
<name>A0A6M2D9S4_RHIMP</name>